<keyword evidence="1" id="KW-0472">Membrane</keyword>
<sequence length="82" mass="9359">MYMIQNIIKSMHTKFGQVVISIILGIGLASLFRRTCRNEDCYTFQSPKTGEVENTTYLHGGSCYKFKAETKKCESQKHVTFA</sequence>
<keyword evidence="1" id="KW-0812">Transmembrane</keyword>
<feature type="transmembrane region" description="Helical" evidence="1">
    <location>
        <begin position="12"/>
        <end position="32"/>
    </location>
</feature>
<dbReference type="EMBL" id="MN740504">
    <property type="protein sequence ID" value="QHU30215.1"/>
    <property type="molecule type" value="Genomic_DNA"/>
</dbReference>
<name>A0A6C0LJP0_9ZZZZ</name>
<accession>A0A6C0LJP0</accession>
<organism evidence="2">
    <name type="scientific">viral metagenome</name>
    <dbReference type="NCBI Taxonomy" id="1070528"/>
    <lineage>
        <taxon>unclassified sequences</taxon>
        <taxon>metagenomes</taxon>
        <taxon>organismal metagenomes</taxon>
    </lineage>
</organism>
<dbReference type="AlphaFoldDB" id="A0A6C0LJP0"/>
<keyword evidence="1" id="KW-1133">Transmembrane helix</keyword>
<proteinExistence type="predicted"/>
<reference evidence="2" key="1">
    <citation type="journal article" date="2020" name="Nature">
        <title>Giant virus diversity and host interactions through global metagenomics.</title>
        <authorList>
            <person name="Schulz F."/>
            <person name="Roux S."/>
            <person name="Paez-Espino D."/>
            <person name="Jungbluth S."/>
            <person name="Walsh D.A."/>
            <person name="Denef V.J."/>
            <person name="McMahon K.D."/>
            <person name="Konstantinidis K.T."/>
            <person name="Eloe-Fadrosh E.A."/>
            <person name="Kyrpides N.C."/>
            <person name="Woyke T."/>
        </authorList>
    </citation>
    <scope>NUCLEOTIDE SEQUENCE</scope>
    <source>
        <strain evidence="2">GVMAG-M-3300027833-11</strain>
    </source>
</reference>
<evidence type="ECO:0000313" key="2">
    <source>
        <dbReference type="EMBL" id="QHU30215.1"/>
    </source>
</evidence>
<evidence type="ECO:0000256" key="1">
    <source>
        <dbReference type="SAM" id="Phobius"/>
    </source>
</evidence>
<protein>
    <submittedName>
        <fullName evidence="2">Uncharacterized protein</fullName>
    </submittedName>
</protein>